<organism evidence="2 3">
    <name type="scientific">Enterobacter agglomerans</name>
    <name type="common">Erwinia herbicola</name>
    <name type="synonym">Pantoea agglomerans</name>
    <dbReference type="NCBI Taxonomy" id="549"/>
    <lineage>
        <taxon>Bacteria</taxon>
        <taxon>Pseudomonadati</taxon>
        <taxon>Pseudomonadota</taxon>
        <taxon>Gammaproteobacteria</taxon>
        <taxon>Enterobacterales</taxon>
        <taxon>Erwiniaceae</taxon>
        <taxon>Pantoea</taxon>
        <taxon>Pantoea agglomerans group</taxon>
    </lineage>
</organism>
<evidence type="ECO:0000313" key="2">
    <source>
        <dbReference type="EMBL" id="SUB19193.1"/>
    </source>
</evidence>
<dbReference type="SUPFAM" id="SSF53706">
    <property type="entry name" value="Formate dehydrogenase/DMSO reductase, domains 1-3"/>
    <property type="match status" value="1"/>
</dbReference>
<dbReference type="EMBL" id="UGSO01000001">
    <property type="protein sequence ID" value="SUB19193.1"/>
    <property type="molecule type" value="Genomic_DNA"/>
</dbReference>
<gene>
    <name evidence="2" type="primary">fdnG_3</name>
    <name evidence="2" type="ORF">NCTC9381_05196</name>
</gene>
<protein>
    <submittedName>
        <fullName evidence="2">Formate dehydrogenase, nitrate-inducible, major subunit</fullName>
        <ecNumber evidence="2">1.17.1.9</ecNumber>
    </submittedName>
</protein>
<dbReference type="GO" id="GO:0008863">
    <property type="term" value="F:formate dehydrogenase (NAD+) activity"/>
    <property type="evidence" value="ECO:0007669"/>
    <property type="project" value="UniProtKB-EC"/>
</dbReference>
<keyword evidence="2" id="KW-0560">Oxidoreductase</keyword>
<proteinExistence type="predicted"/>
<evidence type="ECO:0000313" key="3">
    <source>
        <dbReference type="Proteomes" id="UP000254640"/>
    </source>
</evidence>
<sequence length="116" mass="12611">MRLRALYRLEGGANPEPLMAMRWDYRDPSNPEPEEVAQENNGQALADIYDASGKLLLKKGQQLNGFSELRNDGTTASACWIYSGSWTPEGNQMARRDNADPSGAGRGLRLGLGVAG</sequence>
<dbReference type="Proteomes" id="UP000254640">
    <property type="component" value="Unassembled WGS sequence"/>
</dbReference>
<accession>A0A379AMQ7</accession>
<dbReference type="EC" id="1.17.1.9" evidence="2"/>
<feature type="compositionally biased region" description="Gly residues" evidence="1">
    <location>
        <begin position="104"/>
        <end position="116"/>
    </location>
</feature>
<name>A0A379AMQ7_ENTAG</name>
<reference evidence="2 3" key="1">
    <citation type="submission" date="2018-06" db="EMBL/GenBank/DDBJ databases">
        <authorList>
            <consortium name="Pathogen Informatics"/>
            <person name="Doyle S."/>
        </authorList>
    </citation>
    <scope>NUCLEOTIDE SEQUENCE [LARGE SCALE GENOMIC DNA]</scope>
    <source>
        <strain evidence="2 3">NCTC9381</strain>
    </source>
</reference>
<dbReference type="AlphaFoldDB" id="A0A379AMQ7"/>
<feature type="region of interest" description="Disordered" evidence="1">
    <location>
        <begin position="90"/>
        <end position="116"/>
    </location>
</feature>
<keyword evidence="3" id="KW-1185">Reference proteome</keyword>
<evidence type="ECO:0000256" key="1">
    <source>
        <dbReference type="SAM" id="MobiDB-lite"/>
    </source>
</evidence>